<evidence type="ECO:0000256" key="1">
    <source>
        <dbReference type="ARBA" id="ARBA00010996"/>
    </source>
</evidence>
<feature type="domain" description="Thioredoxin" evidence="4">
    <location>
        <begin position="67"/>
        <end position="231"/>
    </location>
</feature>
<feature type="transmembrane region" description="Helical" evidence="3">
    <location>
        <begin position="21"/>
        <end position="40"/>
    </location>
</feature>
<evidence type="ECO:0000313" key="6">
    <source>
        <dbReference type="Proteomes" id="UP000606008"/>
    </source>
</evidence>
<sequence>MQKQKLTRVSRSRKTTLNSSLIARLLLFAPVIALFVGLTGCSQTEKLPILGEREVITKQVDGKTVTDSVYHTIPDFKFVSQDGDTITAATVKNKIYVADFFFTSCPTICPKMKTQLKRVYERFNTNPDVLLLSHTIDPDHDSVPVLKEFANELGVTGKNWLFVTGDRDKIYDIGQNSYMVTAQEDSSAPGGVVHSGAFILVDKDRHIRGIYDGTTEVGVDKLMTDMEKLLSEKE</sequence>
<evidence type="ECO:0000259" key="4">
    <source>
        <dbReference type="PROSITE" id="PS51352"/>
    </source>
</evidence>
<evidence type="ECO:0000313" key="5">
    <source>
        <dbReference type="EMBL" id="NID09134.1"/>
    </source>
</evidence>
<dbReference type="RefSeq" id="WP_166690849.1">
    <property type="nucleotide sequence ID" value="NZ_WAEL01000001.1"/>
</dbReference>
<dbReference type="SUPFAM" id="SSF52833">
    <property type="entry name" value="Thioredoxin-like"/>
    <property type="match status" value="1"/>
</dbReference>
<keyword evidence="2" id="KW-0186">Copper</keyword>
<keyword evidence="6" id="KW-1185">Reference proteome</keyword>
<keyword evidence="3" id="KW-0812">Transmembrane</keyword>
<dbReference type="InterPro" id="IPR003782">
    <property type="entry name" value="SCO1/SenC"/>
</dbReference>
<dbReference type="InterPro" id="IPR036249">
    <property type="entry name" value="Thioredoxin-like_sf"/>
</dbReference>
<comment type="similarity">
    <text evidence="1">Belongs to the SCO1/2 family.</text>
</comment>
<evidence type="ECO:0000256" key="2">
    <source>
        <dbReference type="ARBA" id="ARBA00023008"/>
    </source>
</evidence>
<dbReference type="PANTHER" id="PTHR12151:SF25">
    <property type="entry name" value="LINALOOL DEHYDRATASE_ISOMERASE DOMAIN-CONTAINING PROTEIN"/>
    <property type="match status" value="1"/>
</dbReference>
<gene>
    <name evidence="5" type="ORF">F7231_03035</name>
</gene>
<keyword evidence="3" id="KW-1133">Transmembrane helix</keyword>
<dbReference type="Gene3D" id="3.40.30.10">
    <property type="entry name" value="Glutaredoxin"/>
    <property type="match status" value="1"/>
</dbReference>
<organism evidence="5 6">
    <name type="scientific">Fibrivirga algicola</name>
    <dbReference type="NCBI Taxonomy" id="2950420"/>
    <lineage>
        <taxon>Bacteria</taxon>
        <taxon>Pseudomonadati</taxon>
        <taxon>Bacteroidota</taxon>
        <taxon>Cytophagia</taxon>
        <taxon>Cytophagales</taxon>
        <taxon>Spirosomataceae</taxon>
        <taxon>Fibrivirga</taxon>
    </lineage>
</organism>
<evidence type="ECO:0000256" key="3">
    <source>
        <dbReference type="SAM" id="Phobius"/>
    </source>
</evidence>
<dbReference type="CDD" id="cd02968">
    <property type="entry name" value="SCO"/>
    <property type="match status" value="1"/>
</dbReference>
<name>A0ABX0QGB5_9BACT</name>
<reference evidence="5" key="1">
    <citation type="submission" date="2024-05" db="EMBL/GenBank/DDBJ databases">
        <authorList>
            <person name="Jung D.-H."/>
        </authorList>
    </citation>
    <scope>NUCLEOTIDE SEQUENCE</scope>
    <source>
        <strain evidence="5">JA-25</strain>
    </source>
</reference>
<comment type="caution">
    <text evidence="5">The sequence shown here is derived from an EMBL/GenBank/DDBJ whole genome shotgun (WGS) entry which is preliminary data.</text>
</comment>
<dbReference type="EMBL" id="WAEL01000001">
    <property type="protein sequence ID" value="NID09134.1"/>
    <property type="molecule type" value="Genomic_DNA"/>
</dbReference>
<keyword evidence="3" id="KW-0472">Membrane</keyword>
<dbReference type="Pfam" id="PF02630">
    <property type="entry name" value="SCO1-SenC"/>
    <property type="match status" value="1"/>
</dbReference>
<protein>
    <submittedName>
        <fullName evidence="5">SCO family protein</fullName>
    </submittedName>
</protein>
<dbReference type="PROSITE" id="PS51352">
    <property type="entry name" value="THIOREDOXIN_2"/>
    <property type="match status" value="1"/>
</dbReference>
<proteinExistence type="inferred from homology"/>
<dbReference type="InterPro" id="IPR013766">
    <property type="entry name" value="Thioredoxin_domain"/>
</dbReference>
<dbReference type="Proteomes" id="UP000606008">
    <property type="component" value="Unassembled WGS sequence"/>
</dbReference>
<accession>A0ABX0QGB5</accession>
<dbReference type="PANTHER" id="PTHR12151">
    <property type="entry name" value="ELECTRON TRANSPORT PROTIN SCO1/SENC FAMILY MEMBER"/>
    <property type="match status" value="1"/>
</dbReference>